<dbReference type="eggNOG" id="ENOG502TIAM">
    <property type="taxonomic scope" value="Eukaryota"/>
</dbReference>
<evidence type="ECO:0000313" key="3">
    <source>
        <dbReference type="Proteomes" id="UP000008281"/>
    </source>
</evidence>
<dbReference type="HOGENOM" id="CLU_494534_0_0_1"/>
<accession>E3MY63</accession>
<organism evidence="3">
    <name type="scientific">Caenorhabditis remanei</name>
    <name type="common">Caenorhabditis vulgaris</name>
    <dbReference type="NCBI Taxonomy" id="31234"/>
    <lineage>
        <taxon>Eukaryota</taxon>
        <taxon>Metazoa</taxon>
        <taxon>Ecdysozoa</taxon>
        <taxon>Nematoda</taxon>
        <taxon>Chromadorea</taxon>
        <taxon>Rhabditida</taxon>
        <taxon>Rhabditina</taxon>
        <taxon>Rhabditomorpha</taxon>
        <taxon>Rhabditoidea</taxon>
        <taxon>Rhabditidae</taxon>
        <taxon>Peloderinae</taxon>
        <taxon>Caenorhabditis</taxon>
    </lineage>
</organism>
<dbReference type="OrthoDB" id="5839148at2759"/>
<reference evidence="2" key="1">
    <citation type="submission" date="2007-07" db="EMBL/GenBank/DDBJ databases">
        <title>PCAP assembly of the Caenorhabditis remanei genome.</title>
        <authorList>
            <consortium name="The Caenorhabditis remanei Sequencing Consortium"/>
            <person name="Wilson R.K."/>
        </authorList>
    </citation>
    <scope>NUCLEOTIDE SEQUENCE [LARGE SCALE GENOMIC DNA]</scope>
    <source>
        <strain evidence="2">PB4641</strain>
    </source>
</reference>
<evidence type="ECO:0000256" key="1">
    <source>
        <dbReference type="SAM" id="MobiDB-lite"/>
    </source>
</evidence>
<name>E3MY63_CAERE</name>
<gene>
    <name evidence="2" type="ORF">CRE_31324</name>
</gene>
<dbReference type="EMBL" id="DS268495">
    <property type="protein sequence ID" value="EFP11975.1"/>
    <property type="molecule type" value="Genomic_DNA"/>
</dbReference>
<dbReference type="AlphaFoldDB" id="E3MY63"/>
<feature type="region of interest" description="Disordered" evidence="1">
    <location>
        <begin position="140"/>
        <end position="174"/>
    </location>
</feature>
<proteinExistence type="predicted"/>
<dbReference type="Proteomes" id="UP000008281">
    <property type="component" value="Unassembled WGS sequence"/>
</dbReference>
<evidence type="ECO:0000313" key="2">
    <source>
        <dbReference type="EMBL" id="EFP11975.1"/>
    </source>
</evidence>
<protein>
    <submittedName>
        <fullName evidence="2">Uncharacterized protein</fullName>
    </submittedName>
</protein>
<dbReference type="STRING" id="31234.E3MY63"/>
<keyword evidence="3" id="KW-1185">Reference proteome</keyword>
<sequence length="551" mass="63130">MQDIKQEGELDERRNIGLALHLRGFDVSGAQRRTTVGLVVAELVDKVCELVDVVQVDVVQDPDSDLMNPSVSITLGSEAGESTHHEDDMDDIDFEGQHLEDYDYDDMFSSVGLNFSGNDHGDEDRRVLDSDDDWDAIVPTMSSRRREIEENDKDNHSKSEIDPKNRLHDQDPDDDSRDWYFTNTLATNLGSPVIIYFNQIYKPKEETVEGGIVARCALRFPTGDKQTCKGSIICSKTTGEVRLHETCVHESRRDDIAAQLRRKVFGKLGLQSTNTFPPVFDWDKIRGVRPLRDTSGNFELGDNVTLIWKVDGVDDHIRSAEVVNCDGKFSGVPSGFQQLYVISKKDPNSDAQIPLIFALTNSKTQMNYEYIFGVASQEGLQPFYVYSDFESGAINAAKAVWPGAEIWGCWRHWKVNLLKKLMKHYFKYLKDCYFGPRARFPREIWHCGERAQLQHDYTNNGSEHLFAQYKNLFSHTNYKVLRISIEKSVNWTARVYKDVATRRTWLNSRRSDRPAMYRNTDFLDVVAATYATFADFNAAMHPYMHNPKLFH</sequence>
<dbReference type="InParanoid" id="E3MY63"/>
<feature type="compositionally biased region" description="Basic and acidic residues" evidence="1">
    <location>
        <begin position="144"/>
        <end position="170"/>
    </location>
</feature>